<keyword evidence="3" id="KW-1185">Reference proteome</keyword>
<dbReference type="EMBL" id="KN847570">
    <property type="protein sequence ID" value="KIV99845.1"/>
    <property type="molecule type" value="Genomic_DNA"/>
</dbReference>
<dbReference type="PANTHER" id="PTHR40468:SF1">
    <property type="entry name" value="TOPOISOMERASE I DAMAGE AFFECTED PROTEIN 11"/>
    <property type="match status" value="1"/>
</dbReference>
<dbReference type="HOGENOM" id="CLU_025591_0_0_1"/>
<dbReference type="STRING" id="253628.A0A0D1XC59"/>
<dbReference type="GeneID" id="27316487"/>
<dbReference type="Proteomes" id="UP000053259">
    <property type="component" value="Unassembled WGS sequence"/>
</dbReference>
<dbReference type="AlphaFoldDB" id="A0A0D1XC59"/>
<dbReference type="PANTHER" id="PTHR40468">
    <property type="entry name" value="YALI0A15257P"/>
    <property type="match status" value="1"/>
</dbReference>
<accession>A0A0D1XC59</accession>
<evidence type="ECO:0000256" key="1">
    <source>
        <dbReference type="SAM" id="MobiDB-lite"/>
    </source>
</evidence>
<feature type="region of interest" description="Disordered" evidence="1">
    <location>
        <begin position="184"/>
        <end position="204"/>
    </location>
</feature>
<proteinExistence type="predicted"/>
<dbReference type="RefSeq" id="XP_016209715.1">
    <property type="nucleotide sequence ID" value="XM_016362430.1"/>
</dbReference>
<evidence type="ECO:0000313" key="3">
    <source>
        <dbReference type="Proteomes" id="UP000053259"/>
    </source>
</evidence>
<feature type="region of interest" description="Disordered" evidence="1">
    <location>
        <begin position="62"/>
        <end position="159"/>
    </location>
</feature>
<feature type="compositionally biased region" description="Basic residues" evidence="1">
    <location>
        <begin position="138"/>
        <end position="150"/>
    </location>
</feature>
<evidence type="ECO:0008006" key="4">
    <source>
        <dbReference type="Google" id="ProtNLM"/>
    </source>
</evidence>
<feature type="compositionally biased region" description="Low complexity" evidence="1">
    <location>
        <begin position="378"/>
        <end position="393"/>
    </location>
</feature>
<feature type="region of interest" description="Disordered" evidence="1">
    <location>
        <begin position="266"/>
        <end position="300"/>
    </location>
</feature>
<feature type="compositionally biased region" description="Polar residues" evidence="1">
    <location>
        <begin position="184"/>
        <end position="198"/>
    </location>
</feature>
<reference evidence="2 3" key="1">
    <citation type="submission" date="2015-01" db="EMBL/GenBank/DDBJ databases">
        <title>The Genome Sequence of Ochroconis gallopava CBS43764.</title>
        <authorList>
            <consortium name="The Broad Institute Genomics Platform"/>
            <person name="Cuomo C."/>
            <person name="de Hoog S."/>
            <person name="Gorbushina A."/>
            <person name="Stielow B."/>
            <person name="Teixiera M."/>
            <person name="Abouelleil A."/>
            <person name="Chapman S.B."/>
            <person name="Priest M."/>
            <person name="Young S.K."/>
            <person name="Wortman J."/>
            <person name="Nusbaum C."/>
            <person name="Birren B."/>
        </authorList>
    </citation>
    <scope>NUCLEOTIDE SEQUENCE [LARGE SCALE GENOMIC DNA]</scope>
    <source>
        <strain evidence="2 3">CBS 43764</strain>
    </source>
</reference>
<dbReference type="VEuPathDB" id="FungiDB:PV09_08514"/>
<organism evidence="2 3">
    <name type="scientific">Verruconis gallopava</name>
    <dbReference type="NCBI Taxonomy" id="253628"/>
    <lineage>
        <taxon>Eukaryota</taxon>
        <taxon>Fungi</taxon>
        <taxon>Dikarya</taxon>
        <taxon>Ascomycota</taxon>
        <taxon>Pezizomycotina</taxon>
        <taxon>Dothideomycetes</taxon>
        <taxon>Pleosporomycetidae</taxon>
        <taxon>Venturiales</taxon>
        <taxon>Sympoventuriaceae</taxon>
        <taxon>Verruconis</taxon>
    </lineage>
</organism>
<dbReference type="OrthoDB" id="2163387at2759"/>
<evidence type="ECO:0000313" key="2">
    <source>
        <dbReference type="EMBL" id="KIV99845.1"/>
    </source>
</evidence>
<feature type="compositionally biased region" description="Polar residues" evidence="1">
    <location>
        <begin position="69"/>
        <end position="78"/>
    </location>
</feature>
<gene>
    <name evidence="2" type="ORF">PV09_08514</name>
</gene>
<name>A0A0D1XC59_9PEZI</name>
<dbReference type="InParanoid" id="A0A0D1XC59"/>
<protein>
    <recommendedName>
        <fullName evidence="4">Cyclin-dependent kinase</fullName>
    </recommendedName>
</protein>
<feature type="region of interest" description="Disordered" evidence="1">
    <location>
        <begin position="357"/>
        <end position="393"/>
    </location>
</feature>
<sequence>MATAEVHPVDRPAEVANKVLRRAQVSKMTRALQDRLALANIKVKQGWEKYSIETLEPKIELELKRKRPASSNGAPSDTSSSVSERYYHSSRGVLDSSPLTGPMFSDDFPRSGSSYGGRKRARYQQHPLPHYPASSNHARVRVKGMHHKSSSWKSNYRLPESSPAYHSRHVRYSDSHVPRLSFISETSTVAERSPSPTSEQDDEDLPVMSFQTNITSSPPQRILRTPSPDIARSARLRSKPFPNAHVGQDGEDSGADLLMFLAASPSPAVPRGARTPRLNNPPSTPPPKSTPLPSSMMNTPGGSNAGFLGFGTTTPGPTFNFSDYLNVTPSPAQAAWRTPAASKTPLTARAGTRRRLNFDNLMPPSSGESPRIGHDSKLSGLGMELGGELVSSQ</sequence>